<evidence type="ECO:0000256" key="8">
    <source>
        <dbReference type="ARBA" id="ARBA00023157"/>
    </source>
</evidence>
<comment type="subcellular location">
    <subcellularLocation>
        <location evidence="1">Cell surface</location>
    </subcellularLocation>
    <subcellularLocation>
        <location evidence="2">Secreted</location>
    </subcellularLocation>
</comment>
<feature type="domain" description="Alpha-2-macroglobulin" evidence="15">
    <location>
        <begin position="969"/>
        <end position="1057"/>
    </location>
</feature>
<dbReference type="InterPro" id="IPR011626">
    <property type="entry name" value="Alpha-macroglobulin_TED"/>
</dbReference>
<evidence type="ECO:0000256" key="3">
    <source>
        <dbReference type="ARBA" id="ARBA00022525"/>
    </source>
</evidence>
<dbReference type="Gene3D" id="1.20.91.20">
    <property type="entry name" value="Anaphylotoxins (complement system)"/>
    <property type="match status" value="1"/>
</dbReference>
<dbReference type="FunFam" id="2.20.130.20:FF:000002">
    <property type="entry name" value="Complement C4-A"/>
    <property type="match status" value="1"/>
</dbReference>
<evidence type="ECO:0000259" key="14">
    <source>
        <dbReference type="SMART" id="SM01359"/>
    </source>
</evidence>
<dbReference type="FunFam" id="2.60.120.1540:FF:000006">
    <property type="entry name" value="MHC-linked complement C4"/>
    <property type="match status" value="1"/>
</dbReference>
<dbReference type="InterPro" id="IPR054587">
    <property type="entry name" value="CO4A-B_CUB_C"/>
</dbReference>
<evidence type="ECO:0000256" key="6">
    <source>
        <dbReference type="ARBA" id="ARBA00022875"/>
    </source>
</evidence>
<dbReference type="GO" id="GO:0009986">
    <property type="term" value="C:cell surface"/>
    <property type="evidence" value="ECO:0007669"/>
    <property type="project" value="UniProtKB-SubCell"/>
</dbReference>
<dbReference type="Gene3D" id="2.20.130.20">
    <property type="match status" value="1"/>
</dbReference>
<feature type="non-terminal residue" evidence="16">
    <location>
        <position position="1598"/>
    </location>
</feature>
<dbReference type="GO" id="GO:0045087">
    <property type="term" value="P:innate immune response"/>
    <property type="evidence" value="ECO:0007669"/>
    <property type="project" value="UniProtKB-KW"/>
</dbReference>
<dbReference type="FunFam" id="2.60.40.1930:FF:000007">
    <property type="entry name" value="Complement C4-A"/>
    <property type="match status" value="1"/>
</dbReference>
<feature type="domain" description="Alpha-2-macroglobulin bait region" evidence="14">
    <location>
        <begin position="688"/>
        <end position="827"/>
    </location>
</feature>
<keyword evidence="6" id="KW-0180">Complement pathway</keyword>
<dbReference type="GO" id="GO:0005615">
    <property type="term" value="C:extracellular space"/>
    <property type="evidence" value="ECO:0007669"/>
    <property type="project" value="InterPro"/>
</dbReference>
<dbReference type="Gene3D" id="1.50.10.20">
    <property type="match status" value="1"/>
</dbReference>
<name>A0AAW0H2W4_MYOGA</name>
<dbReference type="Gene3D" id="6.20.50.160">
    <property type="match status" value="1"/>
</dbReference>
<keyword evidence="9" id="KW-0395">Inflammatory response</keyword>
<comment type="subunit">
    <text evidence="11">In absence of complement activation, circulates in blood as a disulfide-linked trimer of an alpha, beta and gamma chain.</text>
</comment>
<dbReference type="InterPro" id="IPR001599">
    <property type="entry name" value="Macroglobln_a2"/>
</dbReference>
<dbReference type="Pfam" id="PF00207">
    <property type="entry name" value="A2M"/>
    <property type="match status" value="1"/>
</dbReference>
<comment type="subunit">
    <text evidence="12">Complement C4b is composed of complement C4b-A, complement C4 beta and complement C4 gamma chains that are associated via disulfide bonds. Non-enzymatic component of the C3 convertase, also named C4bC2b, composed of the serine protease complement C2b (C2), as well as complement C4b. Non-enzymatic component of the C5 convertase, also named C4bC2bC3b, composed of the serine protease complement C2b (C2), complement C3b, as well as complement C4b.</text>
</comment>
<dbReference type="Pfam" id="PF01835">
    <property type="entry name" value="MG2"/>
    <property type="match status" value="1"/>
</dbReference>
<dbReference type="Pfam" id="PF07703">
    <property type="entry name" value="A2M_BRD"/>
    <property type="match status" value="1"/>
</dbReference>
<evidence type="ECO:0000313" key="17">
    <source>
        <dbReference type="Proteomes" id="UP001488838"/>
    </source>
</evidence>
<dbReference type="EMBL" id="JBBHLL010001530">
    <property type="protein sequence ID" value="KAK7795989.1"/>
    <property type="molecule type" value="Genomic_DNA"/>
</dbReference>
<dbReference type="PROSITE" id="PS00477">
    <property type="entry name" value="ALPHA_2_MACROGLOBULIN"/>
    <property type="match status" value="1"/>
</dbReference>
<dbReference type="FunFam" id="2.60.40.10:FF:000803">
    <property type="entry name" value="Complement C4-A"/>
    <property type="match status" value="1"/>
</dbReference>
<keyword evidence="7" id="KW-0882">Thioester bond</keyword>
<keyword evidence="4" id="KW-0399">Innate immunity</keyword>
<accession>A0AAW0H2W4</accession>
<dbReference type="Proteomes" id="UP001488838">
    <property type="component" value="Unassembled WGS sequence"/>
</dbReference>
<dbReference type="PANTHER" id="PTHR11412">
    <property type="entry name" value="MACROGLOBULIN / COMPLEMENT"/>
    <property type="match status" value="1"/>
</dbReference>
<dbReference type="InterPro" id="IPR008930">
    <property type="entry name" value="Terpenoid_cyclase/PrenylTrfase"/>
</dbReference>
<evidence type="ECO:0000256" key="4">
    <source>
        <dbReference type="ARBA" id="ARBA00022588"/>
    </source>
</evidence>
<dbReference type="Gene3D" id="2.60.120.1540">
    <property type="match status" value="2"/>
</dbReference>
<keyword evidence="5" id="KW-0165">Cleavage on pair of basic residues</keyword>
<dbReference type="Gene3D" id="2.60.40.10">
    <property type="entry name" value="Immunoglobulins"/>
    <property type="match status" value="2"/>
</dbReference>
<dbReference type="InterPro" id="IPR048847">
    <property type="entry name" value="C4_MG1"/>
</dbReference>
<gene>
    <name evidence="16" type="ORF">U0070_010793</name>
</gene>
<evidence type="ECO:0000259" key="15">
    <source>
        <dbReference type="SMART" id="SM01360"/>
    </source>
</evidence>
<sequence>MSRKRQLLASEAFGVKRRRAPGPGRADPLRAGSGSAREAVEELARLFPRGLFEDALPPIALRSQVYSLVPDRTVADLQLKELQERGEIKIIQLGFDLDAHGIVFTEDYRTRVLKACDGRPCAAAVQKFLASVLPACGDLSLQQDQMTQTYGFRDSEITHLVNAGVLTVRDAGSWWLAVPGAGRFIKCFVKGRRAVLSMVRKAKYRELLLSELLGRRPPSAVRLGLAYHVHDLIGAQLVDWLLLFSPSVVNLGVPLSVGLQLQDAPPGQQVKGSVFLRNQNGRICTPKEDFVLSSGNGFVLLSLEVPLPDVSNCGLFDLRRAPHVQLIAQSSWLKSSLSKATDTQGVNLLFSSRRGHIFVQTDQPVYNPGQRVRYRVFALDHKMRPSTDTLTVMVENSNGLRVRKKEVFAPTSIYQDDFVIPDISEPGTWTISARFSDSLQSNSSARFEVKKYILPNFEVKITPQKPYILSVPGYMDEIQLDIQARYIYGKPVQGVAYTRFALMDEDGKRTFLRGLETQTKLVEGQSQVSVSKDQFQAALDKVSVGTGDLEGLRLYAAAAVIETPGGEMEEAELTSWRFVSSAFSLDLSNTKQHLVPGAHFMLQAVVREMSGSTASDVPVKVSATLSSGSGSRVLDLEQNTNRIGQVSLPIHVPPGTTDLQLLVSAGSVYPALARLTVKGPPPGSSGFLSIEPQDLRPPRVGDTLFLNLRTVGIQGPTFTHYYYMILSRGQIVLMNREPRTTLTSVSVLVDHRLAPSFYFVAYFYHQGLPVANSLLIHVQPGDCEGKLELNVDGAKEYRNGDSMKLQIKTDPQALVALGAVDTALYAVGGKTHKPLDMGKVFEVMNSYNLGCGPGGGDNALEVFQAAGLAFSDGDQLSQVREGLSCPKEKKRRQKRSVDFQKAVSEKSAGSRVRQASCREPFLSCCLFAEVLRKNQTRSQVGFARAQEVLQEEELINEDDILVRSYFPENWLWRVEPVDRSKLLTLFLPDSLTTWEIHGVSLSKSKGLCVATPTRVRVFQEFHLHLRLPTSVRRFEQFELRPVLYNYQNRDLTVSVHVSPVEGMCMAGGRGLAQQVSVPAGSARPVAFSVVPTAAASVSLKVVARGSIEDFVGDAVSKILQIENEGAIHREEMVYELNPLDNRARTLEIPGSSDPNIIPDGDFSSFVRVTASEPLDTLGSEGALSPGGVASLLKLPQGCAEQTMTLLAPTLAASQYLDKTEQWSKLPPETKDRAVDLIQKGHMRIQQFRKKDGSFGAWLHRDSSTWLTAFVLKILSLAQEQVGDAPEKLQETAAWLLSQQLGDGSFHDPCPVMDRGMQGGLVGHDENVALTAFVVIALHHGLAVFQDGSAQQLKDRVEASISKANEFLGQKASAGLLGAHAAAITAYALTLTKASEDLRNVAHNSLMAMAEETDGKLYWGFIPGSQNDVVFSTPAPRSPSEPVPRAPALWIETTAYGLLHLLLREGKGEMADKAASWLTHQGSFAGGFRSTQDTVVSLDALSAYWIASHTAEERVLNVTLSSLGRNGFKSHVLQLNNHQVKGLEEELKFSLGSKITVEVGGNSKGTLKVLRTYNVLNLKNTTCQDLQMEVTVTGYVEYT</sequence>
<dbReference type="CDD" id="cd02896">
    <property type="entry name" value="complement_C3_C4_C5"/>
    <property type="match status" value="1"/>
</dbReference>
<evidence type="ECO:0000256" key="7">
    <source>
        <dbReference type="ARBA" id="ARBA00022966"/>
    </source>
</evidence>
<dbReference type="InterPro" id="IPR013783">
    <property type="entry name" value="Ig-like_fold"/>
</dbReference>
<dbReference type="FunFam" id="2.60.40.1930:FF:000005">
    <property type="entry name" value="complement C4-A isoform X3"/>
    <property type="match status" value="1"/>
</dbReference>
<protein>
    <submittedName>
        <fullName evidence="16">Uncharacterized protein</fullName>
    </submittedName>
</protein>
<dbReference type="InterPro" id="IPR018865">
    <property type="entry name" value="STK19-like"/>
</dbReference>
<dbReference type="SMART" id="SM01419">
    <property type="entry name" value="Thiol-ester_cl"/>
    <property type="match status" value="1"/>
</dbReference>
<evidence type="ECO:0000256" key="2">
    <source>
        <dbReference type="ARBA" id="ARBA00004613"/>
    </source>
</evidence>
<keyword evidence="4" id="KW-0391">Immunity</keyword>
<evidence type="ECO:0000256" key="10">
    <source>
        <dbReference type="ARBA" id="ARBA00093376"/>
    </source>
</evidence>
<reference evidence="16 17" key="1">
    <citation type="journal article" date="2023" name="bioRxiv">
        <title>Conserved and derived expression patterns and positive selection on dental genes reveal complex evolutionary context of ever-growing rodent molars.</title>
        <authorList>
            <person name="Calamari Z.T."/>
            <person name="Song A."/>
            <person name="Cohen E."/>
            <person name="Akter M."/>
            <person name="Roy R.D."/>
            <person name="Hallikas O."/>
            <person name="Christensen M.M."/>
            <person name="Li P."/>
            <person name="Marangoni P."/>
            <person name="Jernvall J."/>
            <person name="Klein O.D."/>
        </authorList>
    </citation>
    <scope>NUCLEOTIDE SEQUENCE [LARGE SCALE GENOMIC DNA]</scope>
    <source>
        <strain evidence="16">V071</strain>
    </source>
</reference>
<evidence type="ECO:0000256" key="12">
    <source>
        <dbReference type="ARBA" id="ARBA00093590"/>
    </source>
</evidence>
<dbReference type="PANTHER" id="PTHR11412:SF86">
    <property type="entry name" value="COMPLEMENT C4-A-RELATED"/>
    <property type="match status" value="1"/>
</dbReference>
<dbReference type="Gene3D" id="2.60.40.1940">
    <property type="match status" value="1"/>
</dbReference>
<dbReference type="GO" id="GO:0004866">
    <property type="term" value="F:endopeptidase inhibitor activity"/>
    <property type="evidence" value="ECO:0007669"/>
    <property type="project" value="InterPro"/>
</dbReference>
<dbReference type="GO" id="GO:0006954">
    <property type="term" value="P:inflammatory response"/>
    <property type="evidence" value="ECO:0007669"/>
    <property type="project" value="UniProtKB-KW"/>
</dbReference>
<dbReference type="InterPro" id="IPR047565">
    <property type="entry name" value="Alpha-macroglob_thiol-ester_cl"/>
</dbReference>
<dbReference type="SMART" id="SM01360">
    <property type="entry name" value="A2M"/>
    <property type="match status" value="1"/>
</dbReference>
<dbReference type="FunFam" id="2.60.40.10:FF:000155">
    <property type="entry name" value="complement C3 isoform X1"/>
    <property type="match status" value="1"/>
</dbReference>
<evidence type="ECO:0000313" key="16">
    <source>
        <dbReference type="EMBL" id="KAK7795989.1"/>
    </source>
</evidence>
<comment type="function">
    <text evidence="10">Non-enzymatic component of C3 and C5 convertases. Generated following cleavage by complement proteases (C1S, MASP2 or GZMK, depending on the complement pathway), it covalently attaches to the surface of pathogens, where it acts as an opsonin that marks the surface of antigens for removal. It then recruits the serine protease complement C2b to form the C3 and C5 convertases, which cleave and activate C3 and C5, respectively, the next components of the complement pathways. Complement C4b-A isotype is responsible for effective binding to form amide bonds with immune aggregates or protein antigens, while complement C4b-B isotype catalyzes the transacylation of the thioester carbonyl group to form ester bonds with carbohydrate antigens.</text>
</comment>
<keyword evidence="17" id="KW-1185">Reference proteome</keyword>
<dbReference type="Pfam" id="PF22661">
    <property type="entry name" value="CO4A-B_CUB_C"/>
    <property type="match status" value="1"/>
</dbReference>
<keyword evidence="3" id="KW-0964">Secreted</keyword>
<evidence type="ECO:0000256" key="5">
    <source>
        <dbReference type="ARBA" id="ARBA00022685"/>
    </source>
</evidence>
<dbReference type="Pfam" id="PF17791">
    <property type="entry name" value="MG3"/>
    <property type="match status" value="1"/>
</dbReference>
<dbReference type="SMART" id="SM01359">
    <property type="entry name" value="A2M_N_2"/>
    <property type="match status" value="1"/>
</dbReference>
<dbReference type="Pfam" id="PF07678">
    <property type="entry name" value="TED_complement"/>
    <property type="match status" value="1"/>
</dbReference>
<feature type="region of interest" description="Disordered" evidence="13">
    <location>
        <begin position="1"/>
        <end position="33"/>
    </location>
</feature>
<dbReference type="GO" id="GO:0006958">
    <property type="term" value="P:complement activation, classical pathway"/>
    <property type="evidence" value="ECO:0007669"/>
    <property type="project" value="UniProtKB-KW"/>
</dbReference>
<dbReference type="Pfam" id="PF10494">
    <property type="entry name" value="Stk19"/>
    <property type="match status" value="1"/>
</dbReference>
<keyword evidence="8" id="KW-1015">Disulfide bond</keyword>
<evidence type="ECO:0000256" key="11">
    <source>
        <dbReference type="ARBA" id="ARBA00093568"/>
    </source>
</evidence>
<dbReference type="FunFam" id="2.60.40.1930:FF:000004">
    <property type="entry name" value="Complement C4-A"/>
    <property type="match status" value="1"/>
</dbReference>
<dbReference type="Gene3D" id="2.60.40.1930">
    <property type="match status" value="3"/>
</dbReference>
<dbReference type="SUPFAM" id="SSF48239">
    <property type="entry name" value="Terpenoid cyclases/Protein prenyltransferases"/>
    <property type="match status" value="1"/>
</dbReference>
<dbReference type="InterPro" id="IPR041555">
    <property type="entry name" value="MG3"/>
</dbReference>
<dbReference type="InterPro" id="IPR011625">
    <property type="entry name" value="A2M_N_BRD"/>
</dbReference>
<organism evidence="16 17">
    <name type="scientific">Myodes glareolus</name>
    <name type="common">Bank vole</name>
    <name type="synonym">Clethrionomys glareolus</name>
    <dbReference type="NCBI Taxonomy" id="447135"/>
    <lineage>
        <taxon>Eukaryota</taxon>
        <taxon>Metazoa</taxon>
        <taxon>Chordata</taxon>
        <taxon>Craniata</taxon>
        <taxon>Vertebrata</taxon>
        <taxon>Euteleostomi</taxon>
        <taxon>Mammalia</taxon>
        <taxon>Eutheria</taxon>
        <taxon>Euarchontoglires</taxon>
        <taxon>Glires</taxon>
        <taxon>Rodentia</taxon>
        <taxon>Myomorpha</taxon>
        <taxon>Muroidea</taxon>
        <taxon>Cricetidae</taxon>
        <taxon>Arvicolinae</taxon>
        <taxon>Myodes</taxon>
    </lineage>
</organism>
<dbReference type="FunFam" id="2.60.40.1940:FF:000001">
    <property type="entry name" value="Complement component C3"/>
    <property type="match status" value="1"/>
</dbReference>
<dbReference type="InterPro" id="IPR050473">
    <property type="entry name" value="A2M/Complement_sys"/>
</dbReference>
<evidence type="ECO:0000256" key="1">
    <source>
        <dbReference type="ARBA" id="ARBA00004241"/>
    </source>
</evidence>
<evidence type="ECO:0000256" key="13">
    <source>
        <dbReference type="SAM" id="MobiDB-lite"/>
    </source>
</evidence>
<comment type="caution">
    <text evidence="16">The sequence shown here is derived from an EMBL/GenBank/DDBJ whole genome shotgun (WGS) entry which is preliminary data.</text>
</comment>
<dbReference type="FunFam" id="1.50.10.20:FF:000010">
    <property type="entry name" value="Complement C4-A"/>
    <property type="match status" value="1"/>
</dbReference>
<dbReference type="FunFam" id="6.20.50.160:FF:000001">
    <property type="entry name" value="Complement component 4"/>
    <property type="match status" value="1"/>
</dbReference>
<dbReference type="Pfam" id="PF21145">
    <property type="entry name" value="C4_MG1"/>
    <property type="match status" value="1"/>
</dbReference>
<evidence type="ECO:0000256" key="9">
    <source>
        <dbReference type="ARBA" id="ARBA00023198"/>
    </source>
</evidence>
<proteinExistence type="predicted"/>
<dbReference type="InterPro" id="IPR019742">
    <property type="entry name" value="MacrogloblnA2_CS"/>
</dbReference>
<feature type="compositionally biased region" description="Low complexity" evidence="13">
    <location>
        <begin position="21"/>
        <end position="32"/>
    </location>
</feature>
<dbReference type="FunFam" id="2.60.120.1540:FF:000001">
    <property type="entry name" value="Complement C4-A"/>
    <property type="match status" value="1"/>
</dbReference>
<dbReference type="InterPro" id="IPR002890">
    <property type="entry name" value="MG2"/>
</dbReference>